<accession>A0A402D755</accession>
<dbReference type="PANTHER" id="PTHR42867:SF1">
    <property type="entry name" value="MEMBRANE PROTEIN-RELATED"/>
    <property type="match status" value="1"/>
</dbReference>
<dbReference type="AlphaFoldDB" id="A0A402D755"/>
<dbReference type="Proteomes" id="UP000287394">
    <property type="component" value="Chromosome"/>
</dbReference>
<dbReference type="KEGG" id="ccot:CCAX7_11810"/>
<dbReference type="PANTHER" id="PTHR42867">
    <property type="entry name" value="MEMBRANE PROTEIN-RELATED"/>
    <property type="match status" value="1"/>
</dbReference>
<proteinExistence type="predicted"/>
<dbReference type="FunCoup" id="A0A402D755">
    <property type="interactions" value="8"/>
</dbReference>
<sequence length="368" mass="39538">MYGGQAVIEGVMMRSPRFFSIACRRRSDQQIVVKLEPVEQIVPPFLAFLRKPFLRGTLALIDAMAMGIKALTYSANIQMEDETGAASAPEDRKAASAANLALGEGVAERDGIRPARHGSAPLAPAAAAKAAAPQSINGIAIGATTVISLLLGYALFWVIPGALTDQILPHHHATQHAWRLQIGGSLIEGAIRLVVFFVYLALIARLAHVQRVFEYHGAEHKAINTLEAGQDLTLDNVRAASRIHPRCGTNFIFIVLTTAIFVFTIIPRHAISEGVGPALTSVLLRLLLLPVVAGVSFEILKFAGSHRDKAWAQAMIAPGLWTQYITTRVPDDSQLEVSIASLKSVWDKEHESGPASKSSDAEPAAEVA</sequence>
<organism evidence="1 2">
    <name type="scientific">Capsulimonas corticalis</name>
    <dbReference type="NCBI Taxonomy" id="2219043"/>
    <lineage>
        <taxon>Bacteria</taxon>
        <taxon>Bacillati</taxon>
        <taxon>Armatimonadota</taxon>
        <taxon>Armatimonadia</taxon>
        <taxon>Capsulimonadales</taxon>
        <taxon>Capsulimonadaceae</taxon>
        <taxon>Capsulimonas</taxon>
    </lineage>
</organism>
<name>A0A402D755_9BACT</name>
<dbReference type="InterPro" id="IPR010787">
    <property type="entry name" value="DUF1385"/>
</dbReference>
<keyword evidence="2" id="KW-1185">Reference proteome</keyword>
<evidence type="ECO:0000313" key="2">
    <source>
        <dbReference type="Proteomes" id="UP000287394"/>
    </source>
</evidence>
<dbReference type="Pfam" id="PF07136">
    <property type="entry name" value="DUF1385"/>
    <property type="match status" value="1"/>
</dbReference>
<dbReference type="EMBL" id="AP025739">
    <property type="protein sequence ID" value="BDI29130.1"/>
    <property type="molecule type" value="Genomic_DNA"/>
</dbReference>
<gene>
    <name evidence="1" type="ORF">CCAX7_11810</name>
</gene>
<protein>
    <submittedName>
        <fullName evidence="1">Membrane protein</fullName>
    </submittedName>
</protein>
<reference evidence="1 2" key="1">
    <citation type="journal article" date="2019" name="Int. J. Syst. Evol. Microbiol.">
        <title>Capsulimonas corticalis gen. nov., sp. nov., an aerobic capsulated bacterium, of a novel bacterial order, Capsulimonadales ord. nov., of the class Armatimonadia of the phylum Armatimonadetes.</title>
        <authorList>
            <person name="Li J."/>
            <person name="Kudo C."/>
            <person name="Tonouchi A."/>
        </authorList>
    </citation>
    <scope>NUCLEOTIDE SEQUENCE [LARGE SCALE GENOMIC DNA]</scope>
    <source>
        <strain evidence="1 2">AX-7</strain>
    </source>
</reference>
<evidence type="ECO:0000313" key="1">
    <source>
        <dbReference type="EMBL" id="BDI29130.1"/>
    </source>
</evidence>